<keyword evidence="2" id="KW-0238">DNA-binding</keyword>
<dbReference type="OMA" id="YIGQDIH"/>
<dbReference type="PIRSF" id="PIRSF011474">
    <property type="entry name" value="Glucitol_operon_activator"/>
    <property type="match status" value="1"/>
</dbReference>
<dbReference type="GO" id="GO:0003677">
    <property type="term" value="F:DNA binding"/>
    <property type="evidence" value="ECO:0007669"/>
    <property type="project" value="UniProtKB-KW"/>
</dbReference>
<dbReference type="EMBL" id="CP072385">
    <property type="protein sequence ID" value="QUC11917.1"/>
    <property type="molecule type" value="Genomic_DNA"/>
</dbReference>
<reference evidence="2 3" key="1">
    <citation type="submission" date="2018-12" db="EMBL/GenBank/DDBJ databases">
        <authorList>
            <consortium name="Pathogen Informatics"/>
        </authorList>
    </citation>
    <scope>NUCLEOTIDE SEQUENCE [LARGE SCALE GENOMIC DNA]</scope>
    <source>
        <strain evidence="2 3">NCTC12967</strain>
    </source>
</reference>
<gene>
    <name evidence="1" type="ORF">J5A53_04280</name>
    <name evidence="2" type="ORF">NCTC12967_02252</name>
</gene>
<dbReference type="GeneID" id="64407696"/>
<evidence type="ECO:0000313" key="1">
    <source>
        <dbReference type="EMBL" id="QUC11917.1"/>
    </source>
</evidence>
<dbReference type="EMBL" id="LR134406">
    <property type="protein sequence ID" value="VEH70943.1"/>
    <property type="molecule type" value="Genomic_DNA"/>
</dbReference>
<sequence length="155" mass="17096">MTFWIFLAALGAAWVLQSYLSFKQTQSFTKLFVAMRRRGRVAMGRFKGGIVQGAIVLFGIDADGVITEGHRLNGVTVMARFRGFEDFTGQSITDIDPADAAHHGRQVRKAVENARENYRIITAGGQAPEPPSALARTVKKVRGTFRRRTPTPATD</sequence>
<protein>
    <submittedName>
        <fullName evidence="2">DNA-binding transcriptional activator GutM</fullName>
    </submittedName>
    <submittedName>
        <fullName evidence="1">Transcriptional regulator GutM</fullName>
    </submittedName>
</protein>
<dbReference type="RefSeq" id="WP_014847304.1">
    <property type="nucleotide sequence ID" value="NZ_CAJZDL010000084.1"/>
</dbReference>
<dbReference type="OrthoDB" id="3711383at2"/>
<name>A0A3N4D0C9_9ACTN</name>
<dbReference type="Proteomes" id="UP000273044">
    <property type="component" value="Chromosome"/>
</dbReference>
<keyword evidence="3" id="KW-1185">Reference proteome</keyword>
<evidence type="ECO:0000313" key="2">
    <source>
        <dbReference type="EMBL" id="VEH70943.1"/>
    </source>
</evidence>
<dbReference type="Proteomes" id="UP000677180">
    <property type="component" value="Chromosome"/>
</dbReference>
<proteinExistence type="predicted"/>
<dbReference type="Pfam" id="PF06923">
    <property type="entry name" value="GutM"/>
    <property type="match status" value="1"/>
</dbReference>
<organism evidence="2 3">
    <name type="scientific">Arachnia propionica</name>
    <dbReference type="NCBI Taxonomy" id="1750"/>
    <lineage>
        <taxon>Bacteria</taxon>
        <taxon>Bacillati</taxon>
        <taxon>Actinomycetota</taxon>
        <taxon>Actinomycetes</taxon>
        <taxon>Propionibacteriales</taxon>
        <taxon>Propionibacteriaceae</taxon>
        <taxon>Arachnia</taxon>
    </lineage>
</organism>
<dbReference type="AlphaFoldDB" id="A0A3N4D0C9"/>
<evidence type="ECO:0000313" key="3">
    <source>
        <dbReference type="Proteomes" id="UP000273044"/>
    </source>
</evidence>
<reference evidence="1" key="2">
    <citation type="submission" date="2021-03" db="EMBL/GenBank/DDBJ databases">
        <title>Human Oral Microbial Genomes.</title>
        <authorList>
            <person name="Johnston C.D."/>
            <person name="Chen T."/>
            <person name="Dewhirst F.E."/>
        </authorList>
    </citation>
    <scope>NUCLEOTIDE SEQUENCE</scope>
    <source>
        <strain evidence="1">F0714</strain>
    </source>
</reference>
<accession>A0A3N4D0C9</accession>
<dbReference type="InterPro" id="IPR009693">
    <property type="entry name" value="Glucitol_operon_activator"/>
</dbReference>